<reference evidence="2 3" key="1">
    <citation type="submission" date="2014-04" db="EMBL/GenBank/DDBJ databases">
        <authorList>
            <consortium name="DOE Joint Genome Institute"/>
            <person name="Kuo A."/>
            <person name="Kohler A."/>
            <person name="Jargeat P."/>
            <person name="Nagy L.G."/>
            <person name="Floudas D."/>
            <person name="Copeland A."/>
            <person name="Barry K.W."/>
            <person name="Cichocki N."/>
            <person name="Veneault-Fourrey C."/>
            <person name="LaButti K."/>
            <person name="Lindquist E.A."/>
            <person name="Lipzen A."/>
            <person name="Lundell T."/>
            <person name="Morin E."/>
            <person name="Murat C."/>
            <person name="Sun H."/>
            <person name="Tunlid A."/>
            <person name="Henrissat B."/>
            <person name="Grigoriev I.V."/>
            <person name="Hibbett D.S."/>
            <person name="Martin F."/>
            <person name="Nordberg H.P."/>
            <person name="Cantor M.N."/>
            <person name="Hua S.X."/>
        </authorList>
    </citation>
    <scope>NUCLEOTIDE SEQUENCE [LARGE SCALE GENOMIC DNA]</scope>
    <source>
        <strain evidence="2 3">Ve08.2h10</strain>
    </source>
</reference>
<feature type="chain" id="PRO_5002208872" description="Zn(2)-C6 fungal-type domain-containing protein" evidence="1">
    <location>
        <begin position="25"/>
        <end position="165"/>
    </location>
</feature>
<reference evidence="3" key="2">
    <citation type="submission" date="2015-01" db="EMBL/GenBank/DDBJ databases">
        <title>Evolutionary Origins and Diversification of the Mycorrhizal Mutualists.</title>
        <authorList>
            <consortium name="DOE Joint Genome Institute"/>
            <consortium name="Mycorrhizal Genomics Consortium"/>
            <person name="Kohler A."/>
            <person name="Kuo A."/>
            <person name="Nagy L.G."/>
            <person name="Floudas D."/>
            <person name="Copeland A."/>
            <person name="Barry K.W."/>
            <person name="Cichocki N."/>
            <person name="Veneault-Fourrey C."/>
            <person name="LaButti K."/>
            <person name="Lindquist E.A."/>
            <person name="Lipzen A."/>
            <person name="Lundell T."/>
            <person name="Morin E."/>
            <person name="Murat C."/>
            <person name="Riley R."/>
            <person name="Ohm R."/>
            <person name="Sun H."/>
            <person name="Tunlid A."/>
            <person name="Henrissat B."/>
            <person name="Grigoriev I.V."/>
            <person name="Hibbett D.S."/>
            <person name="Martin F."/>
        </authorList>
    </citation>
    <scope>NUCLEOTIDE SEQUENCE [LARGE SCALE GENOMIC DNA]</scope>
    <source>
        <strain evidence="3">Ve08.2h10</strain>
    </source>
</reference>
<evidence type="ECO:0000313" key="3">
    <source>
        <dbReference type="Proteomes" id="UP000054538"/>
    </source>
</evidence>
<evidence type="ECO:0000256" key="1">
    <source>
        <dbReference type="SAM" id="SignalP"/>
    </source>
</evidence>
<keyword evidence="1" id="KW-0732">Signal</keyword>
<dbReference type="OrthoDB" id="3207480at2759"/>
<protein>
    <recommendedName>
        <fullName evidence="4">Zn(2)-C6 fungal-type domain-containing protein</fullName>
    </recommendedName>
</protein>
<proteinExistence type="predicted"/>
<keyword evidence="3" id="KW-1185">Reference proteome</keyword>
<evidence type="ECO:0000313" key="2">
    <source>
        <dbReference type="EMBL" id="KIK74884.1"/>
    </source>
</evidence>
<accession>A0A0D0D4H9</accession>
<feature type="non-terminal residue" evidence="2">
    <location>
        <position position="165"/>
    </location>
</feature>
<name>A0A0D0D4H9_9AGAM</name>
<feature type="signal peptide" evidence="1">
    <location>
        <begin position="1"/>
        <end position="24"/>
    </location>
</feature>
<evidence type="ECO:0008006" key="4">
    <source>
        <dbReference type="Google" id="ProtNLM"/>
    </source>
</evidence>
<dbReference type="HOGENOM" id="CLU_075362_0_0_1"/>
<dbReference type="EMBL" id="KN828489">
    <property type="protein sequence ID" value="KIK74884.1"/>
    <property type="molecule type" value="Genomic_DNA"/>
</dbReference>
<feature type="non-terminal residue" evidence="2">
    <location>
        <position position="1"/>
    </location>
</feature>
<organism evidence="2 3">
    <name type="scientific">Paxillus rubicundulus Ve08.2h10</name>
    <dbReference type="NCBI Taxonomy" id="930991"/>
    <lineage>
        <taxon>Eukaryota</taxon>
        <taxon>Fungi</taxon>
        <taxon>Dikarya</taxon>
        <taxon>Basidiomycota</taxon>
        <taxon>Agaricomycotina</taxon>
        <taxon>Agaricomycetes</taxon>
        <taxon>Agaricomycetidae</taxon>
        <taxon>Boletales</taxon>
        <taxon>Paxilineae</taxon>
        <taxon>Paxillaceae</taxon>
        <taxon>Paxillus</taxon>
    </lineage>
</organism>
<dbReference type="InParanoid" id="A0A0D0D4H9"/>
<dbReference type="AlphaFoldDB" id="A0A0D0D4H9"/>
<dbReference type="Proteomes" id="UP000054538">
    <property type="component" value="Unassembled WGS sequence"/>
</dbReference>
<sequence length="165" mass="17292">ANAGALAKGLTLWLPAAIIPGVQEVDDAFGQIMLDAITWKEAANRLEAEAWAWAGSPMAEDPEPTELVHHTPAASESSWATTQSKMEVALPRGKGKKCSHQNLSSDEVTAFPPQGMVVHQDPCAKCIGSAVPCHGLPGHTCQKCTGLKVKCMHSQGRAAGVSEAA</sequence>
<gene>
    <name evidence="2" type="ORF">PAXRUDRAFT_37262</name>
</gene>